<evidence type="ECO:0000259" key="4">
    <source>
        <dbReference type="Pfam" id="PF05193"/>
    </source>
</evidence>
<comment type="similarity">
    <text evidence="1 2">Belongs to the peptidase M16 family.</text>
</comment>
<dbReference type="Proteomes" id="UP000279029">
    <property type="component" value="Chromosome"/>
</dbReference>
<dbReference type="InterPro" id="IPR007863">
    <property type="entry name" value="Peptidase_M16_C"/>
</dbReference>
<dbReference type="GO" id="GO:0004222">
    <property type="term" value="F:metalloendopeptidase activity"/>
    <property type="evidence" value="ECO:0007669"/>
    <property type="project" value="InterPro"/>
</dbReference>
<sequence length="424" mass="48389">MIKTTTLDNGITLVYEPLEFVKSVSIGIWIRNGSIDETPENNGISHFIEHMMFKGSAKRNAKEIADEMARIGGHINAFTAKEYTCYYAHTLDEHLETAIDVLSDMLTHPEFKEEEINKEKGVILEEIAMSEDAPEDIVHDQLENEVFKPSRLSMDILGTRENIRGFTREKLFEYLNCHYVAKNMVIAIAGAFNEKKVIKILNEAFKDTSTQATLTRNLDFSREATFIFKEKDIEQIHMVINFPSISYKDDAIFVLSVLNTIIGGGINSKLFMGIREDKGLTYSIYSYDESYEATGMFNIYAAFNPTQTDEVIVNTLKEIHTFLEEGIDEDDLDKIKEQIKCNLIIGYENMNNRMSNYGKAMLMQQHIKTQEEIVEAIDAVTIGAIMTMARDIFLDPSISLSIVGHLKDIDQERIKTLCKKLQYM</sequence>
<dbReference type="GO" id="GO:0046872">
    <property type="term" value="F:metal ion binding"/>
    <property type="evidence" value="ECO:0007669"/>
    <property type="project" value="InterPro"/>
</dbReference>
<evidence type="ECO:0000259" key="3">
    <source>
        <dbReference type="Pfam" id="PF00675"/>
    </source>
</evidence>
<dbReference type="PANTHER" id="PTHR11851">
    <property type="entry name" value="METALLOPROTEASE"/>
    <property type="match status" value="1"/>
</dbReference>
<evidence type="ECO:0000256" key="1">
    <source>
        <dbReference type="ARBA" id="ARBA00007261"/>
    </source>
</evidence>
<dbReference type="RefSeq" id="WP_125135516.1">
    <property type="nucleotide sequence ID" value="NZ_LR130778.1"/>
</dbReference>
<dbReference type="Gene3D" id="3.30.830.10">
    <property type="entry name" value="Metalloenzyme, LuxS/M16 peptidase-like"/>
    <property type="match status" value="2"/>
</dbReference>
<dbReference type="AlphaFoldDB" id="A0A3P7PMZ7"/>
<dbReference type="InterPro" id="IPR011765">
    <property type="entry name" value="Pept_M16_N"/>
</dbReference>
<reference evidence="5 6" key="1">
    <citation type="submission" date="2018-09" db="EMBL/GenBank/DDBJ databases">
        <authorList>
            <person name="Postec A."/>
        </authorList>
    </citation>
    <scope>NUCLEOTIDE SEQUENCE [LARGE SCALE GENOMIC DNA]</scope>
    <source>
        <strain evidence="5">70B-A</strain>
    </source>
</reference>
<name>A0A3P7PMZ7_9FIRM</name>
<dbReference type="KEGG" id="cbar:PATL70BA_0088"/>
<keyword evidence="5" id="KW-0378">Hydrolase</keyword>
<dbReference type="InterPro" id="IPR050361">
    <property type="entry name" value="MPP/UQCRC_Complex"/>
</dbReference>
<dbReference type="PANTHER" id="PTHR11851:SF49">
    <property type="entry name" value="MITOCHONDRIAL-PROCESSING PEPTIDASE SUBUNIT ALPHA"/>
    <property type="match status" value="1"/>
</dbReference>
<feature type="domain" description="Peptidase M16 C-terminal" evidence="4">
    <location>
        <begin position="166"/>
        <end position="338"/>
    </location>
</feature>
<feature type="domain" description="Peptidase M16 N-terminal" evidence="3">
    <location>
        <begin position="19"/>
        <end position="159"/>
    </location>
</feature>
<proteinExistence type="inferred from homology"/>
<keyword evidence="5" id="KW-0645">Protease</keyword>
<organism evidence="5 6">
    <name type="scientific">Petrocella atlantisensis</name>
    <dbReference type="NCBI Taxonomy" id="2173034"/>
    <lineage>
        <taxon>Bacteria</taxon>
        <taxon>Bacillati</taxon>
        <taxon>Bacillota</taxon>
        <taxon>Clostridia</taxon>
        <taxon>Lachnospirales</taxon>
        <taxon>Vallitaleaceae</taxon>
        <taxon>Petrocella</taxon>
    </lineage>
</organism>
<dbReference type="FunFam" id="3.30.830.10:FF:000008">
    <property type="entry name" value="Mitochondrial-processing peptidase subunit beta"/>
    <property type="match status" value="1"/>
</dbReference>
<evidence type="ECO:0000256" key="2">
    <source>
        <dbReference type="RuleBase" id="RU004447"/>
    </source>
</evidence>
<dbReference type="PROSITE" id="PS00143">
    <property type="entry name" value="INSULINASE"/>
    <property type="match status" value="1"/>
</dbReference>
<dbReference type="InterPro" id="IPR011249">
    <property type="entry name" value="Metalloenz_LuxS/M16"/>
</dbReference>
<gene>
    <name evidence="5" type="primary">mlpA</name>
    <name evidence="5" type="ORF">PATL70BA_0088</name>
</gene>
<dbReference type="Pfam" id="PF05193">
    <property type="entry name" value="Peptidase_M16_C"/>
    <property type="match status" value="1"/>
</dbReference>
<keyword evidence="6" id="KW-1185">Reference proteome</keyword>
<dbReference type="EC" id="3.4.24.-" evidence="5"/>
<evidence type="ECO:0000313" key="5">
    <source>
        <dbReference type="EMBL" id="VDN45927.1"/>
    </source>
</evidence>
<dbReference type="InterPro" id="IPR001431">
    <property type="entry name" value="Pept_M16_Zn_BS"/>
</dbReference>
<dbReference type="GO" id="GO:0006508">
    <property type="term" value="P:proteolysis"/>
    <property type="evidence" value="ECO:0007669"/>
    <property type="project" value="UniProtKB-KW"/>
</dbReference>
<protein>
    <submittedName>
        <fullName evidence="5">Specific processing protease</fullName>
        <ecNumber evidence="5">3.4.24.-</ecNumber>
    </submittedName>
</protein>
<dbReference type="EMBL" id="LR130778">
    <property type="protein sequence ID" value="VDN45927.1"/>
    <property type="molecule type" value="Genomic_DNA"/>
</dbReference>
<evidence type="ECO:0000313" key="6">
    <source>
        <dbReference type="Proteomes" id="UP000279029"/>
    </source>
</evidence>
<dbReference type="OrthoDB" id="9811314at2"/>
<dbReference type="SUPFAM" id="SSF63411">
    <property type="entry name" value="LuxS/MPP-like metallohydrolase"/>
    <property type="match status" value="2"/>
</dbReference>
<dbReference type="Pfam" id="PF00675">
    <property type="entry name" value="Peptidase_M16"/>
    <property type="match status" value="1"/>
</dbReference>
<accession>A0A3P7PMZ7</accession>